<keyword evidence="7" id="KW-0732">Signal</keyword>
<dbReference type="PROSITE" id="PS51257">
    <property type="entry name" value="PROKAR_LIPOPROTEIN"/>
    <property type="match status" value="1"/>
</dbReference>
<sequence>MKKLIFLQAIIVIVLLSSCISQKKVWLMQDQVPQTQNEFTNPRQESYKVKPGDRLFIKVYSSDKQTSKFFQTDLPNFMNSTYQYLNSYPVDPEGYLNFSFIEKLEVEGLTVREVEKALQETLNEYFKDVTVVVKLVNFQVTVLGEVENEGKYTINEERINLLQSIALAGGIKEFGDRENVSLIRHSKNGSKVHYLDLTDKKILESELYHIQPGDVIYVKSLKSKSFTYETFPYSVLLSSMAIIVSVVSILK</sequence>
<organism evidence="18 19">
    <name type="scientific">Salinivirga cyanobacteriivorans</name>
    <dbReference type="NCBI Taxonomy" id="1307839"/>
    <lineage>
        <taxon>Bacteria</taxon>
        <taxon>Pseudomonadati</taxon>
        <taxon>Bacteroidota</taxon>
        <taxon>Bacteroidia</taxon>
        <taxon>Bacteroidales</taxon>
        <taxon>Salinivirgaceae</taxon>
        <taxon>Salinivirga</taxon>
    </lineage>
</organism>
<keyword evidence="5" id="KW-0762">Sugar transport</keyword>
<dbReference type="InterPro" id="IPR003715">
    <property type="entry name" value="Poly_export_N"/>
</dbReference>
<evidence type="ECO:0000256" key="13">
    <source>
        <dbReference type="ARBA" id="ARBA00023237"/>
    </source>
</evidence>
<comment type="similarity">
    <text evidence="2">Belongs to the BexD/CtrA/VexA family.</text>
</comment>
<keyword evidence="13" id="KW-0998">Cell outer membrane</keyword>
<evidence type="ECO:0000259" key="16">
    <source>
        <dbReference type="Pfam" id="PF02563"/>
    </source>
</evidence>
<evidence type="ECO:0000256" key="12">
    <source>
        <dbReference type="ARBA" id="ARBA00023139"/>
    </source>
</evidence>
<evidence type="ECO:0000256" key="2">
    <source>
        <dbReference type="ARBA" id="ARBA00009450"/>
    </source>
</evidence>
<dbReference type="GO" id="GO:0015288">
    <property type="term" value="F:porin activity"/>
    <property type="evidence" value="ECO:0007669"/>
    <property type="project" value="UniProtKB-KW"/>
</dbReference>
<evidence type="ECO:0000256" key="11">
    <source>
        <dbReference type="ARBA" id="ARBA00023136"/>
    </source>
</evidence>
<keyword evidence="3" id="KW-0813">Transport</keyword>
<dbReference type="GO" id="GO:0046930">
    <property type="term" value="C:pore complex"/>
    <property type="evidence" value="ECO:0007669"/>
    <property type="project" value="UniProtKB-KW"/>
</dbReference>
<keyword evidence="4" id="KW-1134">Transmembrane beta strand</keyword>
<feature type="domain" description="Polysaccharide export protein N-terminal" evidence="16">
    <location>
        <begin position="42"/>
        <end position="135"/>
    </location>
</feature>
<evidence type="ECO:0000256" key="7">
    <source>
        <dbReference type="ARBA" id="ARBA00022729"/>
    </source>
</evidence>
<proteinExistence type="inferred from homology"/>
<accession>A0A0S2HYX7</accession>
<protein>
    <submittedName>
        <fullName evidence="18">Polysaccharide export protein Wza</fullName>
    </submittedName>
</protein>
<dbReference type="STRING" id="1307839.L21SP5_01628"/>
<keyword evidence="8" id="KW-0625">Polysaccharide transport</keyword>
<dbReference type="KEGG" id="blq:L21SP5_01628"/>
<comment type="subcellular location">
    <subcellularLocation>
        <location evidence="1">Cell outer membrane</location>
        <topology evidence="1">Multi-pass membrane protein</topology>
    </subcellularLocation>
</comment>
<dbReference type="AlphaFoldDB" id="A0A0S2HYX7"/>
<reference evidence="18 19" key="1">
    <citation type="submission" date="2015-11" db="EMBL/GenBank/DDBJ databases">
        <title>Description and complete genome sequence of a novel strain predominating in hypersaline microbial mats and representing a new family of the Bacteriodetes phylum.</title>
        <authorList>
            <person name="Spring S."/>
            <person name="Bunk B."/>
            <person name="Sproer C."/>
            <person name="Klenk H.-P."/>
        </authorList>
    </citation>
    <scope>NUCLEOTIDE SEQUENCE [LARGE SCALE GENOMIC DNA]</scope>
    <source>
        <strain evidence="18 19">L21-Spi-D4</strain>
    </source>
</reference>
<feature type="transmembrane region" description="Helical" evidence="15">
    <location>
        <begin position="231"/>
        <end position="250"/>
    </location>
</feature>
<evidence type="ECO:0000256" key="14">
    <source>
        <dbReference type="ARBA" id="ARBA00023288"/>
    </source>
</evidence>
<dbReference type="Gene3D" id="3.10.560.10">
    <property type="entry name" value="Outer membrane lipoprotein wza domain like"/>
    <property type="match status" value="1"/>
</dbReference>
<dbReference type="Gene3D" id="3.30.1950.10">
    <property type="entry name" value="wza like domain"/>
    <property type="match status" value="1"/>
</dbReference>
<keyword evidence="14" id="KW-0449">Lipoprotein</keyword>
<keyword evidence="6 15" id="KW-0812">Transmembrane</keyword>
<keyword evidence="15" id="KW-1133">Transmembrane helix</keyword>
<evidence type="ECO:0000256" key="10">
    <source>
        <dbReference type="ARBA" id="ARBA00023114"/>
    </source>
</evidence>
<evidence type="ECO:0000313" key="19">
    <source>
        <dbReference type="Proteomes" id="UP000064893"/>
    </source>
</evidence>
<dbReference type="OrthoDB" id="662756at2"/>
<dbReference type="InterPro" id="IPR054765">
    <property type="entry name" value="SLBB_dom"/>
</dbReference>
<evidence type="ECO:0000256" key="15">
    <source>
        <dbReference type="SAM" id="Phobius"/>
    </source>
</evidence>
<evidence type="ECO:0000256" key="3">
    <source>
        <dbReference type="ARBA" id="ARBA00022448"/>
    </source>
</evidence>
<keyword evidence="11 15" id="KW-0472">Membrane</keyword>
<dbReference type="PANTHER" id="PTHR33619">
    <property type="entry name" value="POLYSACCHARIDE EXPORT PROTEIN GFCE-RELATED"/>
    <property type="match status" value="1"/>
</dbReference>
<dbReference type="EMBL" id="CP013118">
    <property type="protein sequence ID" value="ALO15271.1"/>
    <property type="molecule type" value="Genomic_DNA"/>
</dbReference>
<dbReference type="Pfam" id="PF02563">
    <property type="entry name" value="Poly_export"/>
    <property type="match status" value="1"/>
</dbReference>
<evidence type="ECO:0000256" key="5">
    <source>
        <dbReference type="ARBA" id="ARBA00022597"/>
    </source>
</evidence>
<keyword evidence="9" id="KW-0406">Ion transport</keyword>
<evidence type="ECO:0000256" key="8">
    <source>
        <dbReference type="ARBA" id="ARBA00023047"/>
    </source>
</evidence>
<feature type="domain" description="SLBB" evidence="17">
    <location>
        <begin position="140"/>
        <end position="218"/>
    </location>
</feature>
<dbReference type="Proteomes" id="UP000064893">
    <property type="component" value="Chromosome"/>
</dbReference>
<evidence type="ECO:0000313" key="18">
    <source>
        <dbReference type="EMBL" id="ALO15271.1"/>
    </source>
</evidence>
<evidence type="ECO:0000256" key="9">
    <source>
        <dbReference type="ARBA" id="ARBA00023065"/>
    </source>
</evidence>
<dbReference type="Pfam" id="PF22461">
    <property type="entry name" value="SLBB_2"/>
    <property type="match status" value="1"/>
</dbReference>
<dbReference type="InterPro" id="IPR049712">
    <property type="entry name" value="Poly_export"/>
</dbReference>
<dbReference type="RefSeq" id="WP_057952742.1">
    <property type="nucleotide sequence ID" value="NZ_CP013118.1"/>
</dbReference>
<evidence type="ECO:0000259" key="17">
    <source>
        <dbReference type="Pfam" id="PF22461"/>
    </source>
</evidence>
<keyword evidence="10" id="KW-0626">Porin</keyword>
<dbReference type="GO" id="GO:0006811">
    <property type="term" value="P:monoatomic ion transport"/>
    <property type="evidence" value="ECO:0007669"/>
    <property type="project" value="UniProtKB-KW"/>
</dbReference>
<gene>
    <name evidence="18" type="ORF">L21SP5_01628</name>
</gene>
<name>A0A0S2HYX7_9BACT</name>
<dbReference type="GO" id="GO:0015159">
    <property type="term" value="F:polysaccharide transmembrane transporter activity"/>
    <property type="evidence" value="ECO:0007669"/>
    <property type="project" value="InterPro"/>
</dbReference>
<keyword evidence="19" id="KW-1185">Reference proteome</keyword>
<evidence type="ECO:0000256" key="6">
    <source>
        <dbReference type="ARBA" id="ARBA00022692"/>
    </source>
</evidence>
<keyword evidence="12" id="KW-0564">Palmitate</keyword>
<dbReference type="PANTHER" id="PTHR33619:SF3">
    <property type="entry name" value="POLYSACCHARIDE EXPORT PROTEIN GFCE-RELATED"/>
    <property type="match status" value="1"/>
</dbReference>
<evidence type="ECO:0000256" key="4">
    <source>
        <dbReference type="ARBA" id="ARBA00022452"/>
    </source>
</evidence>
<dbReference type="GO" id="GO:0009279">
    <property type="term" value="C:cell outer membrane"/>
    <property type="evidence" value="ECO:0007669"/>
    <property type="project" value="UniProtKB-SubCell"/>
</dbReference>
<evidence type="ECO:0000256" key="1">
    <source>
        <dbReference type="ARBA" id="ARBA00004571"/>
    </source>
</evidence>